<keyword evidence="1" id="KW-0812">Transmembrane</keyword>
<evidence type="ECO:0000256" key="1">
    <source>
        <dbReference type="SAM" id="Phobius"/>
    </source>
</evidence>
<organism evidence="2 3">
    <name type="scientific">Pleurodeles waltl</name>
    <name type="common">Iberian ribbed newt</name>
    <dbReference type="NCBI Taxonomy" id="8319"/>
    <lineage>
        <taxon>Eukaryota</taxon>
        <taxon>Metazoa</taxon>
        <taxon>Chordata</taxon>
        <taxon>Craniata</taxon>
        <taxon>Vertebrata</taxon>
        <taxon>Euteleostomi</taxon>
        <taxon>Amphibia</taxon>
        <taxon>Batrachia</taxon>
        <taxon>Caudata</taxon>
        <taxon>Salamandroidea</taxon>
        <taxon>Salamandridae</taxon>
        <taxon>Pleurodelinae</taxon>
        <taxon>Pleurodeles</taxon>
    </lineage>
</organism>
<comment type="caution">
    <text evidence="2">The sequence shown here is derived from an EMBL/GenBank/DDBJ whole genome shotgun (WGS) entry which is preliminary data.</text>
</comment>
<dbReference type="Proteomes" id="UP001066276">
    <property type="component" value="Chromosome 3_1"/>
</dbReference>
<feature type="transmembrane region" description="Helical" evidence="1">
    <location>
        <begin position="67"/>
        <end position="100"/>
    </location>
</feature>
<reference evidence="2" key="1">
    <citation type="journal article" date="2022" name="bioRxiv">
        <title>Sequencing and chromosome-scale assembly of the giantPleurodeles waltlgenome.</title>
        <authorList>
            <person name="Brown T."/>
            <person name="Elewa A."/>
            <person name="Iarovenko S."/>
            <person name="Subramanian E."/>
            <person name="Araus A.J."/>
            <person name="Petzold A."/>
            <person name="Susuki M."/>
            <person name="Suzuki K.-i.T."/>
            <person name="Hayashi T."/>
            <person name="Toyoda A."/>
            <person name="Oliveira C."/>
            <person name="Osipova E."/>
            <person name="Leigh N.D."/>
            <person name="Simon A."/>
            <person name="Yun M.H."/>
        </authorList>
    </citation>
    <scope>NUCLEOTIDE SEQUENCE</scope>
    <source>
        <strain evidence="2">20211129_DDA</strain>
        <tissue evidence="2">Liver</tissue>
    </source>
</reference>
<gene>
    <name evidence="2" type="ORF">NDU88_003089</name>
</gene>
<keyword evidence="3" id="KW-1185">Reference proteome</keyword>
<evidence type="ECO:0000313" key="2">
    <source>
        <dbReference type="EMBL" id="KAJ1186306.1"/>
    </source>
</evidence>
<proteinExistence type="predicted"/>
<accession>A0AAV7UCS5</accession>
<keyword evidence="1" id="KW-0472">Membrane</keyword>
<dbReference type="EMBL" id="JANPWB010000005">
    <property type="protein sequence ID" value="KAJ1186306.1"/>
    <property type="molecule type" value="Genomic_DNA"/>
</dbReference>
<evidence type="ECO:0000313" key="3">
    <source>
        <dbReference type="Proteomes" id="UP001066276"/>
    </source>
</evidence>
<protein>
    <submittedName>
        <fullName evidence="2">Uncharacterized protein</fullName>
    </submittedName>
</protein>
<sequence>MLHGGAGEPQRKVEAVVAGASAEIGRSVVVCPGAAAAVREETARAGLRCGDGGPRGRGAVPGAGEQLWTYGLLVAVGAIGTLALFGINEGAFLILAYHLFGI</sequence>
<dbReference type="AlphaFoldDB" id="A0AAV7UCS5"/>
<name>A0AAV7UCS5_PLEWA</name>
<keyword evidence="1" id="KW-1133">Transmembrane helix</keyword>